<feature type="domain" description="Tyr recombinase" evidence="5">
    <location>
        <begin position="186"/>
        <end position="364"/>
    </location>
</feature>
<dbReference type="AlphaFoldDB" id="A0A8J7MRY6"/>
<reference evidence="6" key="1">
    <citation type="submission" date="2021-01" db="EMBL/GenBank/DDBJ databases">
        <title>Genome seq and assembly of Tabrizicola sp. KVB23.</title>
        <authorList>
            <person name="Chhetri G."/>
        </authorList>
    </citation>
    <scope>NUCLEOTIDE SEQUENCE</scope>
    <source>
        <strain evidence="6">KVB23</strain>
    </source>
</reference>
<dbReference type="GO" id="GO:0015074">
    <property type="term" value="P:DNA integration"/>
    <property type="evidence" value="ECO:0007669"/>
    <property type="project" value="UniProtKB-KW"/>
</dbReference>
<protein>
    <submittedName>
        <fullName evidence="6">Tyrosine-type recombinase/integrase</fullName>
    </submittedName>
</protein>
<dbReference type="InterPro" id="IPR053876">
    <property type="entry name" value="Phage_int_M"/>
</dbReference>
<comment type="caution">
    <text evidence="6">The sequence shown here is derived from an EMBL/GenBank/DDBJ whole genome shotgun (WGS) entry which is preliminary data.</text>
</comment>
<dbReference type="Pfam" id="PF13356">
    <property type="entry name" value="Arm-DNA-bind_3"/>
    <property type="match status" value="1"/>
</dbReference>
<dbReference type="InterPro" id="IPR011010">
    <property type="entry name" value="DNA_brk_join_enz"/>
</dbReference>
<dbReference type="EMBL" id="JAESVP010000005">
    <property type="protein sequence ID" value="MBL4928918.1"/>
    <property type="molecule type" value="Genomic_DNA"/>
</dbReference>
<dbReference type="Gene3D" id="3.30.160.390">
    <property type="entry name" value="Integrase, DNA-binding domain"/>
    <property type="match status" value="1"/>
</dbReference>
<gene>
    <name evidence="6" type="ORF">JI744_12450</name>
</gene>
<dbReference type="Proteomes" id="UP000619033">
    <property type="component" value="Unassembled WGS sequence"/>
</dbReference>
<dbReference type="Pfam" id="PF00589">
    <property type="entry name" value="Phage_integrase"/>
    <property type="match status" value="1"/>
</dbReference>
<organism evidence="6 7">
    <name type="scientific">Fuscibacter oryzae</name>
    <dbReference type="NCBI Taxonomy" id="2803939"/>
    <lineage>
        <taxon>Bacteria</taxon>
        <taxon>Pseudomonadati</taxon>
        <taxon>Pseudomonadota</taxon>
        <taxon>Alphaproteobacteria</taxon>
        <taxon>Rhodobacterales</taxon>
        <taxon>Paracoccaceae</taxon>
        <taxon>Fuscibacter</taxon>
    </lineage>
</organism>
<keyword evidence="4" id="KW-0233">DNA recombination</keyword>
<proteinExistence type="inferred from homology"/>
<evidence type="ECO:0000256" key="1">
    <source>
        <dbReference type="ARBA" id="ARBA00008857"/>
    </source>
</evidence>
<keyword evidence="3" id="KW-0238">DNA-binding</keyword>
<evidence type="ECO:0000313" key="6">
    <source>
        <dbReference type="EMBL" id="MBL4928918.1"/>
    </source>
</evidence>
<dbReference type="PANTHER" id="PTHR30629:SF2">
    <property type="entry name" value="PROPHAGE INTEGRASE INTS-RELATED"/>
    <property type="match status" value="1"/>
</dbReference>
<dbReference type="PANTHER" id="PTHR30629">
    <property type="entry name" value="PROPHAGE INTEGRASE"/>
    <property type="match status" value="1"/>
</dbReference>
<dbReference type="Gene3D" id="1.10.150.130">
    <property type="match status" value="1"/>
</dbReference>
<keyword evidence="2" id="KW-0229">DNA integration</keyword>
<dbReference type="GO" id="GO:0003677">
    <property type="term" value="F:DNA binding"/>
    <property type="evidence" value="ECO:0007669"/>
    <property type="project" value="UniProtKB-KW"/>
</dbReference>
<comment type="similarity">
    <text evidence="1">Belongs to the 'phage' integrase family.</text>
</comment>
<name>A0A8J7MRY6_9RHOB</name>
<dbReference type="InterPro" id="IPR038488">
    <property type="entry name" value="Integrase_DNA-bd_sf"/>
</dbReference>
<dbReference type="InterPro" id="IPR002104">
    <property type="entry name" value="Integrase_catalytic"/>
</dbReference>
<dbReference type="Pfam" id="PF22022">
    <property type="entry name" value="Phage_int_M"/>
    <property type="match status" value="1"/>
</dbReference>
<accession>A0A8J7MRY6</accession>
<evidence type="ECO:0000256" key="2">
    <source>
        <dbReference type="ARBA" id="ARBA00022908"/>
    </source>
</evidence>
<evidence type="ECO:0000259" key="5">
    <source>
        <dbReference type="PROSITE" id="PS51898"/>
    </source>
</evidence>
<dbReference type="GO" id="GO:0006310">
    <property type="term" value="P:DNA recombination"/>
    <property type="evidence" value="ECO:0007669"/>
    <property type="project" value="UniProtKB-KW"/>
</dbReference>
<dbReference type="PROSITE" id="PS51898">
    <property type="entry name" value="TYR_RECOMBINASE"/>
    <property type="match status" value="1"/>
</dbReference>
<dbReference type="Gene3D" id="1.10.443.10">
    <property type="entry name" value="Intergrase catalytic core"/>
    <property type="match status" value="1"/>
</dbReference>
<dbReference type="InterPro" id="IPR010998">
    <property type="entry name" value="Integrase_recombinase_N"/>
</dbReference>
<dbReference type="CDD" id="cd00801">
    <property type="entry name" value="INT_P4_C"/>
    <property type="match status" value="1"/>
</dbReference>
<dbReference type="SUPFAM" id="SSF56349">
    <property type="entry name" value="DNA breaking-rejoining enzymes"/>
    <property type="match status" value="1"/>
</dbReference>
<evidence type="ECO:0000256" key="3">
    <source>
        <dbReference type="ARBA" id="ARBA00023125"/>
    </source>
</evidence>
<sequence length="383" mass="42719">MHSDGEGLYLHVTTSGTRSWIFRGTIKGRTTATGKPYRVEVGLGSLSDVGLAAARDVASELRKHCRAGVNPLDARRRERLSFEQVARQLHKKEATAWAKSHSTRWLASLETFAFPKIGTRPVEDIRRPDVVSVLEPIWRSHHETARKVKIRVAQVIDYATDRGLYHEANPARGVIRSLETFEHIPKHMPALPWRQLPAFIAQLQARDGVSARALEFAILTCGRSGEIRGARWGEIDEGAKVWEVPAERMKARRAHRVPLSDAALAILDSVRGLDPVLVFPSAQRDQFGGAKIMSDMAFSALFKRMKVEGITTHGFRSTFRDWCSESARADFDIAEAALAHAVGSATARAYARSDLFDRRRALMDAWSQYVTGMVGQVVQMVRA</sequence>
<dbReference type="InterPro" id="IPR013762">
    <property type="entry name" value="Integrase-like_cat_sf"/>
</dbReference>
<dbReference type="InterPro" id="IPR025166">
    <property type="entry name" value="Integrase_DNA_bind_dom"/>
</dbReference>
<dbReference type="InterPro" id="IPR050808">
    <property type="entry name" value="Phage_Integrase"/>
</dbReference>
<keyword evidence="7" id="KW-1185">Reference proteome</keyword>
<evidence type="ECO:0000256" key="4">
    <source>
        <dbReference type="ARBA" id="ARBA00023172"/>
    </source>
</evidence>
<evidence type="ECO:0000313" key="7">
    <source>
        <dbReference type="Proteomes" id="UP000619033"/>
    </source>
</evidence>